<organism evidence="1">
    <name type="scientific">Salmonella enterica</name>
    <name type="common">Salmonella choleraesuis</name>
    <dbReference type="NCBI Taxonomy" id="28901"/>
    <lineage>
        <taxon>Bacteria</taxon>
        <taxon>Pseudomonadati</taxon>
        <taxon>Pseudomonadota</taxon>
        <taxon>Gammaproteobacteria</taxon>
        <taxon>Enterobacterales</taxon>
        <taxon>Enterobacteriaceae</taxon>
        <taxon>Salmonella</taxon>
    </lineage>
</organism>
<comment type="caution">
    <text evidence="1">The sequence shown here is derived from an EMBL/GenBank/DDBJ whole genome shotgun (WGS) entry which is preliminary data.</text>
</comment>
<proteinExistence type="predicted"/>
<reference evidence="1" key="1">
    <citation type="journal article" date="2018" name="Genome Biol.">
        <title>SKESA: strategic k-mer extension for scrupulous assemblies.</title>
        <authorList>
            <person name="Souvorov A."/>
            <person name="Agarwala R."/>
            <person name="Lipman D.J."/>
        </authorList>
    </citation>
    <scope>NUCLEOTIDE SEQUENCE</scope>
    <source>
        <strain evidence="1">MA.CIT_D2.25</strain>
    </source>
</reference>
<protein>
    <submittedName>
        <fullName evidence="1">Uncharacterized protein</fullName>
    </submittedName>
</protein>
<dbReference type="AlphaFoldDB" id="A0A743W7C5"/>
<sequence length="109" mass="12419">MRASISYVDDCHLSVRVDEIVSSVPTFPTKNAAVNAGSPFGCRTAVRIERRFENVWVVGKKCFQSDRFAGLNFEAYRFPLLRWEKEGGITKCPILSVRRFKQEATSEQD</sequence>
<reference evidence="1" key="2">
    <citation type="submission" date="2020-02" db="EMBL/GenBank/DDBJ databases">
        <authorList>
            <consortium name="NCBI Pathogen Detection Project"/>
        </authorList>
    </citation>
    <scope>NUCLEOTIDE SEQUENCE</scope>
    <source>
        <strain evidence="1">MA.CIT_D2.25</strain>
    </source>
</reference>
<dbReference type="EMBL" id="DAAUPZ010000001">
    <property type="protein sequence ID" value="HAF2288045.1"/>
    <property type="molecule type" value="Genomic_DNA"/>
</dbReference>
<evidence type="ECO:0000313" key="1">
    <source>
        <dbReference type="EMBL" id="HAF2288045.1"/>
    </source>
</evidence>
<accession>A0A743W7C5</accession>
<name>A0A743W7C5_SALER</name>
<gene>
    <name evidence="1" type="ORF">G8N60_000336</name>
</gene>